<reference evidence="2 3" key="1">
    <citation type="submission" date="2018-08" db="EMBL/GenBank/DDBJ databases">
        <title>Meiothermus granaticius genome AF-68 sequencing project.</title>
        <authorList>
            <person name="Da Costa M.S."/>
            <person name="Albuquerque L."/>
            <person name="Raposo P."/>
            <person name="Froufe H.J.C."/>
            <person name="Barroso C.S."/>
            <person name="Egas C."/>
        </authorList>
    </citation>
    <scope>NUCLEOTIDE SEQUENCE [LARGE SCALE GENOMIC DNA]</scope>
    <source>
        <strain evidence="2 3">AF-68</strain>
    </source>
</reference>
<feature type="transmembrane region" description="Helical" evidence="1">
    <location>
        <begin position="997"/>
        <end position="1015"/>
    </location>
</feature>
<evidence type="ECO:0000313" key="2">
    <source>
        <dbReference type="EMBL" id="RIH91903.1"/>
    </source>
</evidence>
<feature type="transmembrane region" description="Helical" evidence="1">
    <location>
        <begin position="1053"/>
        <end position="1078"/>
    </location>
</feature>
<feature type="transmembrane region" description="Helical" evidence="1">
    <location>
        <begin position="358"/>
        <end position="378"/>
    </location>
</feature>
<dbReference type="AlphaFoldDB" id="A0A399F727"/>
<dbReference type="Gene3D" id="3.30.70.1320">
    <property type="entry name" value="Multidrug efflux transporter AcrB pore domain like"/>
    <property type="match status" value="1"/>
</dbReference>
<dbReference type="Gene3D" id="3.30.70.1440">
    <property type="entry name" value="Multidrug efflux transporter AcrB pore domain"/>
    <property type="match status" value="1"/>
</dbReference>
<dbReference type="PRINTS" id="PR00702">
    <property type="entry name" value="ACRIFLAVINRP"/>
</dbReference>
<feature type="transmembrane region" description="Helical" evidence="1">
    <location>
        <begin position="1129"/>
        <end position="1155"/>
    </location>
</feature>
<dbReference type="Gene3D" id="1.20.1640.10">
    <property type="entry name" value="Multidrug efflux transporter AcrB transmembrane domain"/>
    <property type="match status" value="4"/>
</dbReference>
<feature type="transmembrane region" description="Helical" evidence="1">
    <location>
        <begin position="662"/>
        <end position="684"/>
    </location>
</feature>
<keyword evidence="1" id="KW-0472">Membrane</keyword>
<feature type="transmembrane region" description="Helical" evidence="1">
    <location>
        <begin position="529"/>
        <end position="554"/>
    </location>
</feature>
<keyword evidence="1" id="KW-1133">Transmembrane helix</keyword>
<dbReference type="PANTHER" id="PTHR32063">
    <property type="match status" value="1"/>
</dbReference>
<dbReference type="Gene3D" id="3.30.2090.10">
    <property type="entry name" value="Multidrug efflux transporter AcrB TolC docking domain, DN and DC subdomains"/>
    <property type="match status" value="2"/>
</dbReference>
<protein>
    <submittedName>
        <fullName evidence="2">Antibiotic efflux pump membrane transporter ArpB</fullName>
    </submittedName>
</protein>
<comment type="caution">
    <text evidence="2">The sequence shown here is derived from an EMBL/GenBank/DDBJ whole genome shotgun (WGS) entry which is preliminary data.</text>
</comment>
<dbReference type="EMBL" id="QWLB01000029">
    <property type="protein sequence ID" value="RIH91903.1"/>
    <property type="molecule type" value="Genomic_DNA"/>
</dbReference>
<feature type="transmembrane region" description="Helical" evidence="1">
    <location>
        <begin position="589"/>
        <end position="615"/>
    </location>
</feature>
<organism evidence="2 3">
    <name type="scientific">Meiothermus granaticius NBRC 107808</name>
    <dbReference type="NCBI Taxonomy" id="1227551"/>
    <lineage>
        <taxon>Bacteria</taxon>
        <taxon>Thermotogati</taxon>
        <taxon>Deinococcota</taxon>
        <taxon>Deinococci</taxon>
        <taxon>Thermales</taxon>
        <taxon>Thermaceae</taxon>
        <taxon>Meiothermus</taxon>
    </lineage>
</organism>
<dbReference type="Proteomes" id="UP000266178">
    <property type="component" value="Unassembled WGS sequence"/>
</dbReference>
<dbReference type="OrthoDB" id="8270at2"/>
<feature type="transmembrane region" description="Helical" evidence="1">
    <location>
        <begin position="1098"/>
        <end position="1117"/>
    </location>
</feature>
<keyword evidence="1" id="KW-0812">Transmembrane</keyword>
<dbReference type="PANTHER" id="PTHR32063:SF0">
    <property type="entry name" value="SWARMING MOTILITY PROTEIN SWRC"/>
    <property type="match status" value="1"/>
</dbReference>
<keyword evidence="3" id="KW-1185">Reference proteome</keyword>
<feature type="transmembrane region" description="Helical" evidence="1">
    <location>
        <begin position="1027"/>
        <end position="1047"/>
    </location>
</feature>
<name>A0A399F727_9DEIN</name>
<feature type="transmembrane region" description="Helical" evidence="1">
    <location>
        <begin position="497"/>
        <end position="517"/>
    </location>
</feature>
<evidence type="ECO:0000256" key="1">
    <source>
        <dbReference type="SAM" id="Phobius"/>
    </source>
</evidence>
<gene>
    <name evidence="2" type="primary">arpB</name>
    <name evidence="2" type="ORF">Mgrana_02178</name>
</gene>
<sequence>MRDNPLVKFFVERFVFSTAAFLALVLFGLIAGSRLGVDLLPKFEIPVVAVSTIYAGAGPEEIESQVSRPIEDALSTLPNVDQIASQSSEGFSLVIVQFKYGTSVDQVANDVAQRVAGARGQLPKDAEAPVVRKFDPASQPILYVAVSAGGRDLREVANYVDQRLKPSLQLVPGVADAQLEGAPTREIQVLLDPWKIAEYSLTAPQVVAAIQASALAIPAGSQDQNGQRLLYTLRNTPRTPQDVANIVVDSNRGLKVSDFATVRDTSATPTSYTRLNGQPVILLGVRKTPDSNAVAVGDGIKKVLAETKLPPGYKAQVVGDTTTFISATVDDTLKEVVIVALVVSLVVLIFLGKLNSVFSVVIAIPITMAGALLVFGLLGFTYNIISLLAIIVAVGIVVDDSIVVAENIDRYRSMTYSLADAVRKGVREVLSSEQAGLLAENIERYQKEGLELSAAVHKAAQEMLPEQESEVVADNIIRLLNERYTLKEAVLKGATQVISAVSAATLSLLAVFLPISFLPGFIGQFFKEFGLGLAAAIFFSWLEALFFLTVRLAYLPDPKPPTWRALGGQLQQLPSDLRKAFTQSWRRPLFWVGAVVWLVLLLRIRPIFALGILLYPVIYALVVYLVRALLGFFGAIATTLHEGSEFLFLRLRDAYANALARMLPRSGWVLTVGFLAFLTIGLVAPKIPFNFTPQSDNGAISIVLTLPKGTALSETDAVVRQLEAKLLQLPEVKEVLATTGSSANALGSAPAERASLDVTLIEKSRRKNVFLLVGDIKNDLQPLLASRPEADLRVSAEGGGPGGPDFQYTLTAPTPELLQERTLKALQILRGLPFLANVTSSLTERANERVLTPNSAALEGTGITPNDLGTTLRIYNAGVEAAKLRQSGEEYPIIVKADPRLVPNQNALLSLPINSPTLRQTLPLSAVSSFQNRQSPATLARTNQAFSAGITANRAPGVTGGVFQYGNQIQAELKKQGVLSDGVSLDTQGGTAFIGDLASAAPIAFGLALLLNYLVIASQFNTFRYPLYLLLPVPLALVGAFWALYLFGAGLDIISVLGLVMLIGLVTKNAILLLDFAVREAREKPLYEALVEAGRLRLRPILMTTLTVLIISLPLIAGSGEGAEFRKPLGIIILGGVLTSTLLTLFIVPSAFYLFERRRFEKLRAAPTRSPDRAPAFGD</sequence>
<dbReference type="SUPFAM" id="SSF82866">
    <property type="entry name" value="Multidrug efflux transporter AcrB transmembrane domain"/>
    <property type="match status" value="3"/>
</dbReference>
<dbReference type="GO" id="GO:0042910">
    <property type="term" value="F:xenobiotic transmembrane transporter activity"/>
    <property type="evidence" value="ECO:0007669"/>
    <property type="project" value="TreeGrafter"/>
</dbReference>
<dbReference type="RefSeq" id="WP_119357655.1">
    <property type="nucleotide sequence ID" value="NZ_BJXM01000001.1"/>
</dbReference>
<dbReference type="GO" id="GO:0005886">
    <property type="term" value="C:plasma membrane"/>
    <property type="evidence" value="ECO:0007669"/>
    <property type="project" value="TreeGrafter"/>
</dbReference>
<dbReference type="InterPro" id="IPR027463">
    <property type="entry name" value="AcrB_DN_DC_subdom"/>
</dbReference>
<accession>A0A399F727</accession>
<feature type="transmembrane region" description="Helical" evidence="1">
    <location>
        <begin position="384"/>
        <end position="405"/>
    </location>
</feature>
<feature type="transmembrane region" description="Helical" evidence="1">
    <location>
        <begin position="621"/>
        <end position="641"/>
    </location>
</feature>
<dbReference type="SUPFAM" id="SSF82714">
    <property type="entry name" value="Multidrug efflux transporter AcrB TolC docking domain, DN and DC subdomains"/>
    <property type="match status" value="2"/>
</dbReference>
<dbReference type="Pfam" id="PF00873">
    <property type="entry name" value="ACR_tran"/>
    <property type="match status" value="3"/>
</dbReference>
<proteinExistence type="predicted"/>
<dbReference type="InterPro" id="IPR001036">
    <property type="entry name" value="Acrflvin-R"/>
</dbReference>
<feature type="transmembrane region" description="Helical" evidence="1">
    <location>
        <begin position="332"/>
        <end position="351"/>
    </location>
</feature>
<evidence type="ECO:0000313" key="3">
    <source>
        <dbReference type="Proteomes" id="UP000266178"/>
    </source>
</evidence>
<dbReference type="SUPFAM" id="SSF82693">
    <property type="entry name" value="Multidrug efflux transporter AcrB pore domain, PN1, PN2, PC1 and PC2 subdomains"/>
    <property type="match status" value="3"/>
</dbReference>
<dbReference type="Gene3D" id="3.30.70.1430">
    <property type="entry name" value="Multidrug efflux transporter AcrB pore domain"/>
    <property type="match status" value="2"/>
</dbReference>